<dbReference type="InterPro" id="IPR019734">
    <property type="entry name" value="TPR_rpt"/>
</dbReference>
<dbReference type="GO" id="GO:0005737">
    <property type="term" value="C:cytoplasm"/>
    <property type="evidence" value="ECO:0007669"/>
    <property type="project" value="UniProtKB-SubCell"/>
</dbReference>
<evidence type="ECO:0000256" key="4">
    <source>
        <dbReference type="ARBA" id="ARBA00022803"/>
    </source>
</evidence>
<gene>
    <name evidence="7" type="ORF">E6H01_04085</name>
</gene>
<evidence type="ECO:0000313" key="7">
    <source>
        <dbReference type="EMBL" id="TMJ04663.1"/>
    </source>
</evidence>
<evidence type="ECO:0000256" key="5">
    <source>
        <dbReference type="ARBA" id="ARBA00038253"/>
    </source>
</evidence>
<dbReference type="PANTHER" id="PTHR46630">
    <property type="entry name" value="TETRATRICOPEPTIDE REPEAT PROTEIN 29"/>
    <property type="match status" value="1"/>
</dbReference>
<dbReference type="SUPFAM" id="SSF48452">
    <property type="entry name" value="TPR-like"/>
    <property type="match status" value="3"/>
</dbReference>
<feature type="region of interest" description="Disordered" evidence="6">
    <location>
        <begin position="26"/>
        <end position="63"/>
    </location>
</feature>
<dbReference type="SMART" id="SM00028">
    <property type="entry name" value="TPR"/>
    <property type="match status" value="9"/>
</dbReference>
<keyword evidence="3" id="KW-0677">Repeat</keyword>
<evidence type="ECO:0000256" key="6">
    <source>
        <dbReference type="SAM" id="MobiDB-lite"/>
    </source>
</evidence>
<evidence type="ECO:0000256" key="1">
    <source>
        <dbReference type="ARBA" id="ARBA00004496"/>
    </source>
</evidence>
<name>A0A537L9G9_9BACT</name>
<dbReference type="Gene3D" id="1.25.40.10">
    <property type="entry name" value="Tetratricopeptide repeat domain"/>
    <property type="match status" value="3"/>
</dbReference>
<protein>
    <submittedName>
        <fullName evidence="7">Tetratricopeptide repeat protein</fullName>
    </submittedName>
</protein>
<keyword evidence="2" id="KW-0963">Cytoplasm</keyword>
<proteinExistence type="inferred from homology"/>
<dbReference type="PANTHER" id="PTHR46630:SF1">
    <property type="entry name" value="TETRATRICOPEPTIDE REPEAT PROTEIN 29"/>
    <property type="match status" value="1"/>
</dbReference>
<organism evidence="7 8">
    <name type="scientific">Candidatus Segetimicrobium genomatis</name>
    <dbReference type="NCBI Taxonomy" id="2569760"/>
    <lineage>
        <taxon>Bacteria</taxon>
        <taxon>Bacillati</taxon>
        <taxon>Candidatus Sysuimicrobiota</taxon>
        <taxon>Candidatus Sysuimicrobiia</taxon>
        <taxon>Candidatus Sysuimicrobiales</taxon>
        <taxon>Candidatus Segetimicrobiaceae</taxon>
        <taxon>Candidatus Segetimicrobium</taxon>
    </lineage>
</organism>
<evidence type="ECO:0000313" key="8">
    <source>
        <dbReference type="Proteomes" id="UP000319353"/>
    </source>
</evidence>
<evidence type="ECO:0000256" key="3">
    <source>
        <dbReference type="ARBA" id="ARBA00022737"/>
    </source>
</evidence>
<comment type="subcellular location">
    <subcellularLocation>
        <location evidence="1">Cytoplasm</location>
    </subcellularLocation>
</comment>
<dbReference type="Pfam" id="PF13424">
    <property type="entry name" value="TPR_12"/>
    <property type="match status" value="2"/>
</dbReference>
<keyword evidence="4" id="KW-0802">TPR repeat</keyword>
<dbReference type="InterPro" id="IPR011990">
    <property type="entry name" value="TPR-like_helical_dom_sf"/>
</dbReference>
<dbReference type="Proteomes" id="UP000319353">
    <property type="component" value="Unassembled WGS sequence"/>
</dbReference>
<accession>A0A537L9G9</accession>
<feature type="compositionally biased region" description="Basic residues" evidence="6">
    <location>
        <begin position="33"/>
        <end position="44"/>
    </location>
</feature>
<evidence type="ECO:0000256" key="2">
    <source>
        <dbReference type="ARBA" id="ARBA00022490"/>
    </source>
</evidence>
<dbReference type="EMBL" id="VBAL01000038">
    <property type="protein sequence ID" value="TMJ04663.1"/>
    <property type="molecule type" value="Genomic_DNA"/>
</dbReference>
<dbReference type="AlphaFoldDB" id="A0A537L9G9"/>
<comment type="similarity">
    <text evidence="5">Belongs to the Rap family.</text>
</comment>
<comment type="caution">
    <text evidence="7">The sequence shown here is derived from an EMBL/GenBank/DDBJ whole genome shotgun (WGS) entry which is preliminary data.</text>
</comment>
<sequence>MAWWMAATLTSRANCWGCGIARAQTAPGSRSQRSSRSRTRRSRACCRTSASTRFPGSPLPGGRGTFKMNSSSLIVDQARQLAAAGQHAEVVAYLGARKGTELADSPSLALLYGTAQARLGRHEEGLRWVDLALDRAHKRDEQAVERHALNTRGAIALVTGRIDEAADYFTRALMAASRDGDLATTARCSNNLGIVSNLRGRHAEAIGSWEIAVAAFQRAGLQQGVAECHHNLGITYREQGALDRALTEADQAVAAAEAAGDRALWAQALRGRAELRVVRGELEMARRELDQVRDIRRGLPNPVGEAEDLRVAAVLLVAEGDLPAGERALREVIGRAESHGRPYLLAEATRDLVLVLRRMGRNADAQTAARTAKALFTRLGAEGELRNLASQDWDESFAAELRGSLAPLHVAQELADAGHYAELLRYLGERSQNELEQSPMLTLLSGIAHSRLGRLQMGQHWAMVAQLRARVLKDRSLEVRALNVCGAIALERGGIDEATYFFTRAREEAMEESDMATAGRCANNLGIIANMQGDYRRAIGAYTRAIDAYHKAGYDRGIVESQHNLAIAYRDQGQLDHAIHAANAALDAAERLGDRRLQAQALAGLAEIYVVRGEPDRAVGEAERAVAMHRELEDAVLETEDLRILAVAVGLTGKTREAEDLLRAVIDRATEHERPLLVASAQRDLANMQTLTGDVAAAKQLAQAARATFERLGARVEIDKLDALLAVRSPTTPLAASNQGVAMRTPDPSVREHRAAK</sequence>
<feature type="region of interest" description="Disordered" evidence="6">
    <location>
        <begin position="736"/>
        <end position="757"/>
    </location>
</feature>
<dbReference type="InterPro" id="IPR051476">
    <property type="entry name" value="Bac_ResReg_Asp_Phosphatase"/>
</dbReference>
<reference evidence="7 8" key="1">
    <citation type="journal article" date="2019" name="Nat. Microbiol.">
        <title>Mediterranean grassland soil C-N compound turnover is dependent on rainfall and depth, and is mediated by genomically divergent microorganisms.</title>
        <authorList>
            <person name="Diamond S."/>
            <person name="Andeer P.F."/>
            <person name="Li Z."/>
            <person name="Crits-Christoph A."/>
            <person name="Burstein D."/>
            <person name="Anantharaman K."/>
            <person name="Lane K.R."/>
            <person name="Thomas B.C."/>
            <person name="Pan C."/>
            <person name="Northen T.R."/>
            <person name="Banfield J.F."/>
        </authorList>
    </citation>
    <scope>NUCLEOTIDE SEQUENCE [LARGE SCALE GENOMIC DNA]</scope>
    <source>
        <strain evidence="7">NP_4</strain>
    </source>
</reference>